<dbReference type="VEuPathDB" id="FungiDB:ASPWEDRAFT_181951"/>
<organism evidence="2 3">
    <name type="scientific">Aspergillus wentii DTO 134E9</name>
    <dbReference type="NCBI Taxonomy" id="1073089"/>
    <lineage>
        <taxon>Eukaryota</taxon>
        <taxon>Fungi</taxon>
        <taxon>Dikarya</taxon>
        <taxon>Ascomycota</taxon>
        <taxon>Pezizomycotina</taxon>
        <taxon>Eurotiomycetes</taxon>
        <taxon>Eurotiomycetidae</taxon>
        <taxon>Eurotiales</taxon>
        <taxon>Aspergillaceae</taxon>
        <taxon>Aspergillus</taxon>
        <taxon>Aspergillus subgen. Cremei</taxon>
    </lineage>
</organism>
<feature type="domain" description="Heterokaryon incompatibility" evidence="1">
    <location>
        <begin position="186"/>
        <end position="330"/>
    </location>
</feature>
<gene>
    <name evidence="2" type="ORF">ASPWEDRAFT_181951</name>
</gene>
<name>A0A1L9RQD3_ASPWE</name>
<keyword evidence="3" id="KW-1185">Reference proteome</keyword>
<dbReference type="AlphaFoldDB" id="A0A1L9RQD3"/>
<accession>A0A1L9RQD3</accession>
<dbReference type="GeneID" id="63747742"/>
<dbReference type="EMBL" id="KV878211">
    <property type="protein sequence ID" value="OJJ37027.1"/>
    <property type="molecule type" value="Genomic_DNA"/>
</dbReference>
<dbReference type="InterPro" id="IPR010730">
    <property type="entry name" value="HET"/>
</dbReference>
<dbReference type="Proteomes" id="UP000184383">
    <property type="component" value="Unassembled WGS sequence"/>
</dbReference>
<protein>
    <recommendedName>
        <fullName evidence="1">Heterokaryon incompatibility domain-containing protein</fullName>
    </recommendedName>
</protein>
<dbReference type="Pfam" id="PF06985">
    <property type="entry name" value="HET"/>
    <property type="match status" value="1"/>
</dbReference>
<proteinExistence type="predicted"/>
<dbReference type="OrthoDB" id="405906at2759"/>
<evidence type="ECO:0000313" key="2">
    <source>
        <dbReference type="EMBL" id="OJJ37027.1"/>
    </source>
</evidence>
<evidence type="ECO:0000313" key="3">
    <source>
        <dbReference type="Proteomes" id="UP000184383"/>
    </source>
</evidence>
<dbReference type="STRING" id="1073089.A0A1L9RQD3"/>
<dbReference type="PANTHER" id="PTHR33112">
    <property type="entry name" value="DOMAIN PROTEIN, PUTATIVE-RELATED"/>
    <property type="match status" value="1"/>
</dbReference>
<sequence>MRLGHIIRCGLYGYDLDIVQREKYYNNAFGLYGVHLILGRVDEVQERSDCSTCAVFAPEIARLAPLKGVKADAEVTLSVTLEPGSLNGVDFDYQIEMELNSDIRKAISTYYGTVDPQSGNSLISIQRPEGHIDWRKVSGWLRDCDTDPQKHHTPCYKDNVQHLLPGFRVIDVQRRCVQRAPPFCNYAALSYVWGSAGRSLQALTSNIDSLSVPGSLADNSVSAVIRHATIVCDNLQVRYLWVDRLCILQDEDIEKKSPHLDAMGRIYNHAYVTLVALAGDNAEYGLPGVDRRPARWTGTTQGLYLLNEKSPYPLLVRHSKWTTRGWTFQESMLSQLLLMFSDMGLFYECNGRHGYTDEEAGSVDTYYKAQIGLTNYRKLIYEYTSKDLTFESDILRAFTGILHAVYGTNHYFGIPFEEFTNALLWYTEDGKYPPRTTDGDVFPSWTWLSTRNTVKIDRDIWPDWKSSTASLAIWAIPSGNSFKCIPNISKKRHEVGEQDVKEHLQTELAVIIAWRAGCFPETFSAELGFNCAWRQYEDAINENWSSLADICDAAQGIDSRTLLIKNMKTKFPLYQRCQPGHTMVHTQSLHLRIQPVQHNPHSEYTQYGKLQEATGKVLGWIDEETANWDLIDLNTEYDVIALFLRCDADVSAFDPHVNGSAYAALKKSKFSYPVELIVSESTQLIVYLMVVKSEDGISRRVALAKSHFDVWIDAKPKFGTFTLA</sequence>
<dbReference type="PANTHER" id="PTHR33112:SF1">
    <property type="entry name" value="HETEROKARYON INCOMPATIBILITY DOMAIN-CONTAINING PROTEIN"/>
    <property type="match status" value="1"/>
</dbReference>
<evidence type="ECO:0000259" key="1">
    <source>
        <dbReference type="Pfam" id="PF06985"/>
    </source>
</evidence>
<dbReference type="RefSeq" id="XP_040690703.1">
    <property type="nucleotide sequence ID" value="XM_040831894.1"/>
</dbReference>
<reference evidence="3" key="1">
    <citation type="journal article" date="2017" name="Genome Biol.">
        <title>Comparative genomics reveals high biological diversity and specific adaptations in the industrially and medically important fungal genus Aspergillus.</title>
        <authorList>
            <person name="de Vries R.P."/>
            <person name="Riley R."/>
            <person name="Wiebenga A."/>
            <person name="Aguilar-Osorio G."/>
            <person name="Amillis S."/>
            <person name="Uchima C.A."/>
            <person name="Anderluh G."/>
            <person name="Asadollahi M."/>
            <person name="Askin M."/>
            <person name="Barry K."/>
            <person name="Battaglia E."/>
            <person name="Bayram O."/>
            <person name="Benocci T."/>
            <person name="Braus-Stromeyer S.A."/>
            <person name="Caldana C."/>
            <person name="Canovas D."/>
            <person name="Cerqueira G.C."/>
            <person name="Chen F."/>
            <person name="Chen W."/>
            <person name="Choi C."/>
            <person name="Clum A."/>
            <person name="Dos Santos R.A."/>
            <person name="Damasio A.R."/>
            <person name="Diallinas G."/>
            <person name="Emri T."/>
            <person name="Fekete E."/>
            <person name="Flipphi M."/>
            <person name="Freyberg S."/>
            <person name="Gallo A."/>
            <person name="Gournas C."/>
            <person name="Habgood R."/>
            <person name="Hainaut M."/>
            <person name="Harispe M.L."/>
            <person name="Henrissat B."/>
            <person name="Hilden K.S."/>
            <person name="Hope R."/>
            <person name="Hossain A."/>
            <person name="Karabika E."/>
            <person name="Karaffa L."/>
            <person name="Karanyi Z."/>
            <person name="Krasevec N."/>
            <person name="Kuo A."/>
            <person name="Kusch H."/>
            <person name="LaButti K."/>
            <person name="Lagendijk E.L."/>
            <person name="Lapidus A."/>
            <person name="Levasseur A."/>
            <person name="Lindquist E."/>
            <person name="Lipzen A."/>
            <person name="Logrieco A.F."/>
            <person name="MacCabe A."/>
            <person name="Maekelae M.R."/>
            <person name="Malavazi I."/>
            <person name="Melin P."/>
            <person name="Meyer V."/>
            <person name="Mielnichuk N."/>
            <person name="Miskei M."/>
            <person name="Molnar A.P."/>
            <person name="Mule G."/>
            <person name="Ngan C.Y."/>
            <person name="Orejas M."/>
            <person name="Orosz E."/>
            <person name="Ouedraogo J.P."/>
            <person name="Overkamp K.M."/>
            <person name="Park H.-S."/>
            <person name="Perrone G."/>
            <person name="Piumi F."/>
            <person name="Punt P.J."/>
            <person name="Ram A.F."/>
            <person name="Ramon A."/>
            <person name="Rauscher S."/>
            <person name="Record E."/>
            <person name="Riano-Pachon D.M."/>
            <person name="Robert V."/>
            <person name="Roehrig J."/>
            <person name="Ruller R."/>
            <person name="Salamov A."/>
            <person name="Salih N.S."/>
            <person name="Samson R.A."/>
            <person name="Sandor E."/>
            <person name="Sanguinetti M."/>
            <person name="Schuetze T."/>
            <person name="Sepcic K."/>
            <person name="Shelest E."/>
            <person name="Sherlock G."/>
            <person name="Sophianopoulou V."/>
            <person name="Squina F.M."/>
            <person name="Sun H."/>
            <person name="Susca A."/>
            <person name="Todd R.B."/>
            <person name="Tsang A."/>
            <person name="Unkles S.E."/>
            <person name="van de Wiele N."/>
            <person name="van Rossen-Uffink D."/>
            <person name="Oliveira J.V."/>
            <person name="Vesth T.C."/>
            <person name="Visser J."/>
            <person name="Yu J.-H."/>
            <person name="Zhou M."/>
            <person name="Andersen M.R."/>
            <person name="Archer D.B."/>
            <person name="Baker S.E."/>
            <person name="Benoit I."/>
            <person name="Brakhage A.A."/>
            <person name="Braus G.H."/>
            <person name="Fischer R."/>
            <person name="Frisvad J.C."/>
            <person name="Goldman G.H."/>
            <person name="Houbraken J."/>
            <person name="Oakley B."/>
            <person name="Pocsi I."/>
            <person name="Scazzocchio C."/>
            <person name="Seiboth B."/>
            <person name="vanKuyk P.A."/>
            <person name="Wortman J."/>
            <person name="Dyer P.S."/>
            <person name="Grigoriev I.V."/>
        </authorList>
    </citation>
    <scope>NUCLEOTIDE SEQUENCE [LARGE SCALE GENOMIC DNA]</scope>
    <source>
        <strain evidence="3">DTO 134E9</strain>
    </source>
</reference>